<proteinExistence type="predicted"/>
<keyword evidence="4" id="KW-1185">Reference proteome</keyword>
<dbReference type="Pfam" id="PF25597">
    <property type="entry name" value="SH3_retrovirus"/>
    <property type="match status" value="1"/>
</dbReference>
<dbReference type="AlphaFoldDB" id="A0AAD4WUX8"/>
<dbReference type="Proteomes" id="UP001054821">
    <property type="component" value="Chromosome 1"/>
</dbReference>
<feature type="domain" description="Retroviral polymerase SH3-like" evidence="2">
    <location>
        <begin position="128"/>
        <end position="170"/>
    </location>
</feature>
<evidence type="ECO:0000313" key="3">
    <source>
        <dbReference type="EMBL" id="KAI5349002.1"/>
    </source>
</evidence>
<dbReference type="InterPro" id="IPR057670">
    <property type="entry name" value="SH3_retrovirus"/>
</dbReference>
<feature type="domain" description="Retrovirus-related Pol polyprotein from transposon TNT 1-94-like beta-barrel" evidence="1">
    <location>
        <begin position="45"/>
        <end position="93"/>
    </location>
</feature>
<dbReference type="EMBL" id="JAJFAZ020000001">
    <property type="protein sequence ID" value="KAI5349002.1"/>
    <property type="molecule type" value="Genomic_DNA"/>
</dbReference>
<evidence type="ECO:0000259" key="1">
    <source>
        <dbReference type="Pfam" id="PF22936"/>
    </source>
</evidence>
<evidence type="ECO:0000313" key="4">
    <source>
        <dbReference type="Proteomes" id="UP001054821"/>
    </source>
</evidence>
<reference evidence="3 4" key="1">
    <citation type="journal article" date="2022" name="G3 (Bethesda)">
        <title>Whole-genome sequence and methylome profiling of the almond [Prunus dulcis (Mill.) D.A. Webb] cultivar 'Nonpareil'.</title>
        <authorList>
            <person name="D'Amico-Willman K.M."/>
            <person name="Ouma W.Z."/>
            <person name="Meulia T."/>
            <person name="Sideli G.M."/>
            <person name="Gradziel T.M."/>
            <person name="Fresnedo-Ramirez J."/>
        </authorList>
    </citation>
    <scope>NUCLEOTIDE SEQUENCE [LARGE SCALE GENOMIC DNA]</scope>
    <source>
        <strain evidence="3">Clone GOH B32 T37-40</strain>
    </source>
</reference>
<name>A0AAD4WUX8_PRUDU</name>
<evidence type="ECO:0000259" key="2">
    <source>
        <dbReference type="Pfam" id="PF25597"/>
    </source>
</evidence>
<accession>A0AAD4WUX8</accession>
<organism evidence="3 4">
    <name type="scientific">Prunus dulcis</name>
    <name type="common">Almond</name>
    <name type="synonym">Amygdalus dulcis</name>
    <dbReference type="NCBI Taxonomy" id="3755"/>
    <lineage>
        <taxon>Eukaryota</taxon>
        <taxon>Viridiplantae</taxon>
        <taxon>Streptophyta</taxon>
        <taxon>Embryophyta</taxon>
        <taxon>Tracheophyta</taxon>
        <taxon>Spermatophyta</taxon>
        <taxon>Magnoliopsida</taxon>
        <taxon>eudicotyledons</taxon>
        <taxon>Gunneridae</taxon>
        <taxon>Pentapetalae</taxon>
        <taxon>rosids</taxon>
        <taxon>fabids</taxon>
        <taxon>Rosales</taxon>
        <taxon>Rosaceae</taxon>
        <taxon>Amygdaloideae</taxon>
        <taxon>Amygdaleae</taxon>
        <taxon>Prunus</taxon>
    </lineage>
</organism>
<dbReference type="InterPro" id="IPR054722">
    <property type="entry name" value="PolX-like_BBD"/>
</dbReference>
<protein>
    <submittedName>
        <fullName evidence="3">Uncharacterized protein</fullName>
    </submittedName>
</protein>
<gene>
    <name evidence="3" type="ORF">L3X38_001889</name>
</gene>
<comment type="caution">
    <text evidence="3">The sequence shown here is derived from an EMBL/GenBank/DDBJ whole genome shotgun (WGS) entry which is preliminary data.</text>
</comment>
<dbReference type="Pfam" id="PF22936">
    <property type="entry name" value="Pol_BBD"/>
    <property type="match status" value="1"/>
</dbReference>
<sequence length="177" mass="19941">MPKFSYNFKSGDLLTMTGDRKELGENTQTKTAQAASVKVSSFDLILDSGCSYHICSNESWFDTYKVDDNDEVVIRDGLVCRVEGTSSIKGETQPNFLYRLCVTTMTGRAAIFTKNDSEDETQLWHLSAYALTHSDEKTKLKPKSLEHIVLSFESGVKGFELWDPVNQKRILNSDYAC</sequence>